<evidence type="ECO:0000313" key="9">
    <source>
        <dbReference type="EMBL" id="GAA3615855.1"/>
    </source>
</evidence>
<dbReference type="PANTHER" id="PTHR30572:SF4">
    <property type="entry name" value="ABC TRANSPORTER PERMEASE YTRF"/>
    <property type="match status" value="1"/>
</dbReference>
<dbReference type="Pfam" id="PF02687">
    <property type="entry name" value="FtsX"/>
    <property type="match status" value="2"/>
</dbReference>
<evidence type="ECO:0000256" key="3">
    <source>
        <dbReference type="ARBA" id="ARBA00022692"/>
    </source>
</evidence>
<feature type="transmembrane region" description="Helical" evidence="7">
    <location>
        <begin position="341"/>
        <end position="365"/>
    </location>
</feature>
<evidence type="ECO:0000256" key="5">
    <source>
        <dbReference type="ARBA" id="ARBA00023136"/>
    </source>
</evidence>
<proteinExistence type="inferred from homology"/>
<evidence type="ECO:0000256" key="6">
    <source>
        <dbReference type="ARBA" id="ARBA00038076"/>
    </source>
</evidence>
<evidence type="ECO:0000256" key="4">
    <source>
        <dbReference type="ARBA" id="ARBA00022989"/>
    </source>
</evidence>
<gene>
    <name evidence="9" type="ORF">GCM10022236_17460</name>
</gene>
<keyword evidence="4 7" id="KW-1133">Transmembrane helix</keyword>
<evidence type="ECO:0000259" key="8">
    <source>
        <dbReference type="Pfam" id="PF02687"/>
    </source>
</evidence>
<name>A0ABP6ZNZ0_9ACTN</name>
<evidence type="ECO:0000256" key="2">
    <source>
        <dbReference type="ARBA" id="ARBA00022475"/>
    </source>
</evidence>
<feature type="domain" description="ABC3 transporter permease C-terminal" evidence="8">
    <location>
        <begin position="259"/>
        <end position="375"/>
    </location>
</feature>
<accession>A0ABP6ZNZ0</accession>
<dbReference type="PANTHER" id="PTHR30572">
    <property type="entry name" value="MEMBRANE COMPONENT OF TRANSPORTER-RELATED"/>
    <property type="match status" value="1"/>
</dbReference>
<feature type="transmembrane region" description="Helical" evidence="7">
    <location>
        <begin position="421"/>
        <end position="443"/>
    </location>
</feature>
<comment type="subcellular location">
    <subcellularLocation>
        <location evidence="1">Cell membrane</location>
        <topology evidence="1">Multi-pass membrane protein</topology>
    </subcellularLocation>
</comment>
<keyword evidence="3 7" id="KW-0812">Transmembrane</keyword>
<dbReference type="InterPro" id="IPR003838">
    <property type="entry name" value="ABC3_permease_C"/>
</dbReference>
<feature type="domain" description="ABC3 transporter permease C-terminal" evidence="8">
    <location>
        <begin position="707"/>
        <end position="825"/>
    </location>
</feature>
<dbReference type="EMBL" id="BAABAB010000010">
    <property type="protein sequence ID" value="GAA3615855.1"/>
    <property type="molecule type" value="Genomic_DNA"/>
</dbReference>
<protein>
    <recommendedName>
        <fullName evidence="8">ABC3 transporter permease C-terminal domain-containing protein</fullName>
    </recommendedName>
</protein>
<comment type="similarity">
    <text evidence="6">Belongs to the ABC-4 integral membrane protein family.</text>
</comment>
<dbReference type="RefSeq" id="WP_344803448.1">
    <property type="nucleotide sequence ID" value="NZ_BAABAB010000010.1"/>
</dbReference>
<sequence length="833" mass="83791">MSGPRTSMARLAWSEVRLHPVRYAATLAATAIGVGFVVALLVFVPTQFRGIGARATASTAVADVVVSGVDDRAGTFAARLAAQPGVAAVDRRLEVQAELSAHGHPGSIRLLSLPSDPRLNWLHLSSGRWPAAGELVVSGATAAAYDLRVGDPVEVGLGGSGSSSQQRLTVSGITDEGRSLFEGLQPAGLVPVATFPAESARYPTFLVLAEPGVDPGLLRTRLAGLVPADAVVQTSADLGRQAVDQLSGGAQAAQLLLLTFGAIALLVGAMIVTNTQLLVVAQRRRQIALLRVVGADRRQVRRSLLAEIALVGSLGSVGGAALGVALAVLVSAGLHSLGGGVVVPLGQIAIAVAVGVAVGLAASLAPTWRATRIAPIEALRPVADAAVEHRTGRLRIVVGATLVLLGAGGIVTGGLVPPAAFLMAVAGSFVLAVGILALAPLYVPPLLRVAGRLVGRAGPTAQLAAANLAHHPRRTAATATELMLAVGLIVTLQVGAASVKVSVRDEVARQFPVDVSVLSADVPISPTVRAAVAAVPGVRAVEPVVMTDARAVAGSHAASAAPEGAGVEIGVVGLAPSAARVVGGGFEDVRPGVALVHPFTLEMLSAKAGDPVRLDVGRRSVVLRLAASDLADAGQVVVPASALARLAPAADVRLLWVRTDQDRPAQILAGINAASSAQLGLEVGGSLVQSAAVASAVDAVLLVATALLGVAVLIALVGVGNTISLSVIERARESALLRALGVQRRQLRGMLAVEAALLAVVATLVGVVCGIGFGVIGTHSLGTQLGLARVHYTVSVPQTALVVAVALLAGLVASVLPGRRAAAADPARLLADD</sequence>
<feature type="transmembrane region" description="Helical" evidence="7">
    <location>
        <begin position="304"/>
        <end position="329"/>
    </location>
</feature>
<reference evidence="10" key="1">
    <citation type="journal article" date="2019" name="Int. J. Syst. Evol. Microbiol.">
        <title>The Global Catalogue of Microorganisms (GCM) 10K type strain sequencing project: providing services to taxonomists for standard genome sequencing and annotation.</title>
        <authorList>
            <consortium name="The Broad Institute Genomics Platform"/>
            <consortium name="The Broad Institute Genome Sequencing Center for Infectious Disease"/>
            <person name="Wu L."/>
            <person name="Ma J."/>
        </authorList>
    </citation>
    <scope>NUCLEOTIDE SEQUENCE [LARGE SCALE GENOMIC DNA]</scope>
    <source>
        <strain evidence="10">JCM 16929</strain>
    </source>
</reference>
<keyword evidence="10" id="KW-1185">Reference proteome</keyword>
<organism evidence="9 10">
    <name type="scientific">Microlunatus ginsengisoli</name>
    <dbReference type="NCBI Taxonomy" id="363863"/>
    <lineage>
        <taxon>Bacteria</taxon>
        <taxon>Bacillati</taxon>
        <taxon>Actinomycetota</taxon>
        <taxon>Actinomycetes</taxon>
        <taxon>Propionibacteriales</taxon>
        <taxon>Propionibacteriaceae</taxon>
        <taxon>Microlunatus</taxon>
    </lineage>
</organism>
<dbReference type="InterPro" id="IPR050250">
    <property type="entry name" value="Macrolide_Exporter_MacB"/>
</dbReference>
<feature type="transmembrane region" description="Helical" evidence="7">
    <location>
        <begin position="796"/>
        <end position="816"/>
    </location>
</feature>
<comment type="caution">
    <text evidence="9">The sequence shown here is derived from an EMBL/GenBank/DDBJ whole genome shotgun (WGS) entry which is preliminary data.</text>
</comment>
<feature type="transmembrane region" description="Helical" evidence="7">
    <location>
        <begin position="699"/>
        <end position="728"/>
    </location>
</feature>
<feature type="transmembrane region" description="Helical" evidence="7">
    <location>
        <begin position="396"/>
        <end position="415"/>
    </location>
</feature>
<feature type="transmembrane region" description="Helical" evidence="7">
    <location>
        <begin position="749"/>
        <end position="776"/>
    </location>
</feature>
<evidence type="ECO:0000256" key="7">
    <source>
        <dbReference type="SAM" id="Phobius"/>
    </source>
</evidence>
<feature type="transmembrane region" description="Helical" evidence="7">
    <location>
        <begin position="21"/>
        <end position="44"/>
    </location>
</feature>
<keyword evidence="5 7" id="KW-0472">Membrane</keyword>
<evidence type="ECO:0000256" key="1">
    <source>
        <dbReference type="ARBA" id="ARBA00004651"/>
    </source>
</evidence>
<feature type="transmembrane region" description="Helical" evidence="7">
    <location>
        <begin position="255"/>
        <end position="281"/>
    </location>
</feature>
<dbReference type="Proteomes" id="UP001501490">
    <property type="component" value="Unassembled WGS sequence"/>
</dbReference>
<keyword evidence="2" id="KW-1003">Cell membrane</keyword>
<evidence type="ECO:0000313" key="10">
    <source>
        <dbReference type="Proteomes" id="UP001501490"/>
    </source>
</evidence>